<dbReference type="SUPFAM" id="SSF56112">
    <property type="entry name" value="Protein kinase-like (PK-like)"/>
    <property type="match status" value="1"/>
</dbReference>
<organism evidence="2 3">
    <name type="scientific">Candidatus Falkowbacteria bacterium HGW-Falkowbacteria-2</name>
    <dbReference type="NCBI Taxonomy" id="2013769"/>
    <lineage>
        <taxon>Bacteria</taxon>
        <taxon>Candidatus Falkowiibacteriota</taxon>
    </lineage>
</organism>
<protein>
    <recommendedName>
        <fullName evidence="1">Aminoglycoside phosphotransferase domain-containing protein</fullName>
    </recommendedName>
</protein>
<dbReference type="Pfam" id="PF01636">
    <property type="entry name" value="APH"/>
    <property type="match status" value="1"/>
</dbReference>
<gene>
    <name evidence="2" type="ORF">CVU83_02240</name>
</gene>
<dbReference type="Proteomes" id="UP000233325">
    <property type="component" value="Unassembled WGS sequence"/>
</dbReference>
<dbReference type="InterPro" id="IPR002575">
    <property type="entry name" value="Aminoglycoside_PTrfase"/>
</dbReference>
<name>A0A2N2DZY5_9BACT</name>
<comment type="caution">
    <text evidence="2">The sequence shown here is derived from an EMBL/GenBank/DDBJ whole genome shotgun (WGS) entry which is preliminary data.</text>
</comment>
<dbReference type="Gene3D" id="3.90.1200.10">
    <property type="match status" value="1"/>
</dbReference>
<dbReference type="EMBL" id="PHAH01000026">
    <property type="protein sequence ID" value="PKM88029.1"/>
    <property type="molecule type" value="Genomic_DNA"/>
</dbReference>
<feature type="domain" description="Aminoglycoside phosphotransferase" evidence="1">
    <location>
        <begin position="55"/>
        <end position="257"/>
    </location>
</feature>
<reference evidence="2 3" key="1">
    <citation type="journal article" date="2017" name="ISME J.">
        <title>Potential for microbial H2 and metal transformations associated with novel bacteria and archaea in deep terrestrial subsurface sediments.</title>
        <authorList>
            <person name="Hernsdorf A.W."/>
            <person name="Amano Y."/>
            <person name="Miyakawa K."/>
            <person name="Ise K."/>
            <person name="Suzuki Y."/>
            <person name="Anantharaman K."/>
            <person name="Probst A."/>
            <person name="Burstein D."/>
            <person name="Thomas B.C."/>
            <person name="Banfield J.F."/>
        </authorList>
    </citation>
    <scope>NUCLEOTIDE SEQUENCE [LARGE SCALE GENOMIC DNA]</scope>
    <source>
        <strain evidence="2">HGW-Falkowbacteria-2</strain>
    </source>
</reference>
<evidence type="ECO:0000259" key="1">
    <source>
        <dbReference type="Pfam" id="PF01636"/>
    </source>
</evidence>
<evidence type="ECO:0000313" key="2">
    <source>
        <dbReference type="EMBL" id="PKM88029.1"/>
    </source>
</evidence>
<sequence length="347" mass="40402">MNKILALFQEEEARALLEKEVLPLYPEFEKIVSVSIKPYKRLVWETTYHVVISYRVVFLKTDATEEKIQIICSAHSEEPRIQAYQVLKFLWDSGLGGEGIILPQPLFYSEYYKGFFYRAIEGDNLLHYIKEGNREAVALNTERGAQILARLHALPLPADTSIFSDNNRRLVTVVPGSEVVIREIRARFNGEYADDLAVFYQRFIAQEENFLSLSNERWLIHGDAHPENFIAVGEDKIGMIDFTDFCPSDFARDLGAFMQQIEYKILHYLQDQEFATKMKRLFLDSYLKESGRALDEALQSRIDLYYNFTSIRTAGFYLMKFNSEKERAEILIKKVKENFHNNCHAQD</sequence>
<accession>A0A2N2DZY5</accession>
<dbReference type="InterPro" id="IPR011009">
    <property type="entry name" value="Kinase-like_dom_sf"/>
</dbReference>
<dbReference type="AlphaFoldDB" id="A0A2N2DZY5"/>
<evidence type="ECO:0000313" key="3">
    <source>
        <dbReference type="Proteomes" id="UP000233325"/>
    </source>
</evidence>
<proteinExistence type="predicted"/>